<evidence type="ECO:0000313" key="8">
    <source>
        <dbReference type="Proteomes" id="UP000481861"/>
    </source>
</evidence>
<gene>
    <name evidence="7" type="ORF">BDV95DRAFT_566524</name>
</gene>
<evidence type="ECO:0000256" key="1">
    <source>
        <dbReference type="ARBA" id="ARBA00004141"/>
    </source>
</evidence>
<dbReference type="GO" id="GO:0032126">
    <property type="term" value="C:eisosome"/>
    <property type="evidence" value="ECO:0007669"/>
    <property type="project" value="TreeGrafter"/>
</dbReference>
<evidence type="ECO:0000256" key="5">
    <source>
        <dbReference type="SAM" id="Phobius"/>
    </source>
</evidence>
<sequence>MALVGNMIATSTAGNSALVNYDIFVAVFGMLSLLYLLPSAFMESFNVPMVSIALDALNVLFWFCAAVATAAYLGVHSCGNAAYTRTNQITNGSPNTKKRCHEAQAATAFLWFGWAAFVASLAFSAMSGRGNMNMRGGLRRGPSMSQV</sequence>
<dbReference type="OrthoDB" id="5423111at2759"/>
<accession>A0A7C8IEX8</accession>
<keyword evidence="2 5" id="KW-0812">Transmembrane</keyword>
<dbReference type="Proteomes" id="UP000481861">
    <property type="component" value="Unassembled WGS sequence"/>
</dbReference>
<protein>
    <submittedName>
        <fullName evidence="7">Marvel domain-containing protein</fullName>
    </submittedName>
</protein>
<name>A0A7C8IEX8_9PLEO</name>
<organism evidence="7 8">
    <name type="scientific">Massariosphaeria phaeospora</name>
    <dbReference type="NCBI Taxonomy" id="100035"/>
    <lineage>
        <taxon>Eukaryota</taxon>
        <taxon>Fungi</taxon>
        <taxon>Dikarya</taxon>
        <taxon>Ascomycota</taxon>
        <taxon>Pezizomycotina</taxon>
        <taxon>Dothideomycetes</taxon>
        <taxon>Pleosporomycetidae</taxon>
        <taxon>Pleosporales</taxon>
        <taxon>Pleosporales incertae sedis</taxon>
        <taxon>Massariosphaeria</taxon>
    </lineage>
</organism>
<dbReference type="InterPro" id="IPR008253">
    <property type="entry name" value="Marvel"/>
</dbReference>
<dbReference type="InterPro" id="IPR052649">
    <property type="entry name" value="NCE102-like"/>
</dbReference>
<feature type="transmembrane region" description="Helical" evidence="5">
    <location>
        <begin position="108"/>
        <end position="126"/>
    </location>
</feature>
<dbReference type="GO" id="GO:0072659">
    <property type="term" value="P:protein localization to plasma membrane"/>
    <property type="evidence" value="ECO:0007669"/>
    <property type="project" value="TreeGrafter"/>
</dbReference>
<dbReference type="Pfam" id="PF01284">
    <property type="entry name" value="MARVEL"/>
    <property type="match status" value="1"/>
</dbReference>
<keyword evidence="8" id="KW-1185">Reference proteome</keyword>
<evidence type="ECO:0000256" key="2">
    <source>
        <dbReference type="ARBA" id="ARBA00022692"/>
    </source>
</evidence>
<feature type="transmembrane region" description="Helical" evidence="5">
    <location>
        <begin position="18"/>
        <end position="37"/>
    </location>
</feature>
<evidence type="ECO:0000256" key="3">
    <source>
        <dbReference type="ARBA" id="ARBA00022989"/>
    </source>
</evidence>
<dbReference type="AlphaFoldDB" id="A0A7C8IEX8"/>
<evidence type="ECO:0000256" key="4">
    <source>
        <dbReference type="ARBA" id="ARBA00023136"/>
    </source>
</evidence>
<keyword evidence="4 5" id="KW-0472">Membrane</keyword>
<comment type="subcellular location">
    <subcellularLocation>
        <location evidence="1">Membrane</location>
        <topology evidence="1">Multi-pass membrane protein</topology>
    </subcellularLocation>
</comment>
<proteinExistence type="predicted"/>
<dbReference type="PANTHER" id="PTHR28165">
    <property type="entry name" value="NON-CLASSICAL EXPORT PROTEIN 2-RELATED"/>
    <property type="match status" value="1"/>
</dbReference>
<evidence type="ECO:0000259" key="6">
    <source>
        <dbReference type="Pfam" id="PF01284"/>
    </source>
</evidence>
<dbReference type="EMBL" id="JAADJZ010000006">
    <property type="protein sequence ID" value="KAF2874593.1"/>
    <property type="molecule type" value="Genomic_DNA"/>
</dbReference>
<reference evidence="7 8" key="1">
    <citation type="submission" date="2020-01" db="EMBL/GenBank/DDBJ databases">
        <authorList>
            <consortium name="DOE Joint Genome Institute"/>
            <person name="Haridas S."/>
            <person name="Albert R."/>
            <person name="Binder M."/>
            <person name="Bloem J."/>
            <person name="Labutti K."/>
            <person name="Salamov A."/>
            <person name="Andreopoulos B."/>
            <person name="Baker S.E."/>
            <person name="Barry K."/>
            <person name="Bills G."/>
            <person name="Bluhm B.H."/>
            <person name="Cannon C."/>
            <person name="Castanera R."/>
            <person name="Culley D.E."/>
            <person name="Daum C."/>
            <person name="Ezra D."/>
            <person name="Gonzalez J.B."/>
            <person name="Henrissat B."/>
            <person name="Kuo A."/>
            <person name="Liang C."/>
            <person name="Lipzen A."/>
            <person name="Lutzoni F."/>
            <person name="Magnuson J."/>
            <person name="Mondo S."/>
            <person name="Nolan M."/>
            <person name="Ohm R."/>
            <person name="Pangilinan J."/>
            <person name="Park H.-J.H."/>
            <person name="Ramirez L."/>
            <person name="Alfaro M."/>
            <person name="Sun H."/>
            <person name="Tritt A."/>
            <person name="Yoshinaga Y."/>
            <person name="Zwiers L.-H.L."/>
            <person name="Turgeon B.G."/>
            <person name="Goodwin S.B."/>
            <person name="Spatafora J.W."/>
            <person name="Crous P.W."/>
            <person name="Grigoriev I.V."/>
        </authorList>
    </citation>
    <scope>NUCLEOTIDE SEQUENCE [LARGE SCALE GENOMIC DNA]</scope>
    <source>
        <strain evidence="7 8">CBS 611.86</strain>
    </source>
</reference>
<keyword evidence="3 5" id="KW-1133">Transmembrane helix</keyword>
<evidence type="ECO:0000313" key="7">
    <source>
        <dbReference type="EMBL" id="KAF2874593.1"/>
    </source>
</evidence>
<dbReference type="PANTHER" id="PTHR28165:SF1">
    <property type="entry name" value="NON-CLASSICAL EXPORT PROTEIN 2-RELATED"/>
    <property type="match status" value="1"/>
</dbReference>
<feature type="transmembrane region" description="Helical" evidence="5">
    <location>
        <begin position="49"/>
        <end position="73"/>
    </location>
</feature>
<dbReference type="GO" id="GO:0005886">
    <property type="term" value="C:plasma membrane"/>
    <property type="evidence" value="ECO:0007669"/>
    <property type="project" value="TreeGrafter"/>
</dbReference>
<dbReference type="GO" id="GO:0070941">
    <property type="term" value="P:eisosome assembly"/>
    <property type="evidence" value="ECO:0007669"/>
    <property type="project" value="TreeGrafter"/>
</dbReference>
<comment type="caution">
    <text evidence="7">The sequence shown here is derived from an EMBL/GenBank/DDBJ whole genome shotgun (WGS) entry which is preliminary data.</text>
</comment>
<feature type="domain" description="MARVEL" evidence="6">
    <location>
        <begin position="1"/>
        <end position="123"/>
    </location>
</feature>